<evidence type="ECO:0000256" key="6">
    <source>
        <dbReference type="ARBA" id="ARBA00022741"/>
    </source>
</evidence>
<keyword evidence="6" id="KW-0547">Nucleotide-binding</keyword>
<dbReference type="InterPro" id="IPR046848">
    <property type="entry name" value="E_motif"/>
</dbReference>
<comment type="catalytic activity">
    <reaction evidence="10">
        <text>thymidine + ATP = dTMP + ADP + H(+)</text>
        <dbReference type="Rhea" id="RHEA:19129"/>
        <dbReference type="ChEBI" id="CHEBI:15378"/>
        <dbReference type="ChEBI" id="CHEBI:17748"/>
        <dbReference type="ChEBI" id="CHEBI:30616"/>
        <dbReference type="ChEBI" id="CHEBI:63528"/>
        <dbReference type="ChEBI" id="CHEBI:456216"/>
        <dbReference type="EC" id="2.7.1.21"/>
    </reaction>
</comment>
<dbReference type="Gene3D" id="3.30.60.20">
    <property type="match status" value="1"/>
</dbReference>
<name>A0A6A6MG66_HEVBR</name>
<dbReference type="AlphaFoldDB" id="A0A6A6MG66"/>
<dbReference type="GO" id="GO:0004797">
    <property type="term" value="F:thymidine kinase activity"/>
    <property type="evidence" value="ECO:0007669"/>
    <property type="project" value="UniProtKB-EC"/>
</dbReference>
<accession>A0A6A6MG66</accession>
<dbReference type="Pfam" id="PF20431">
    <property type="entry name" value="E_motif"/>
    <property type="match status" value="1"/>
</dbReference>
<dbReference type="EMBL" id="JAAGAX010000006">
    <property type="protein sequence ID" value="KAF2311907.1"/>
    <property type="molecule type" value="Genomic_DNA"/>
</dbReference>
<dbReference type="Gene3D" id="1.25.40.10">
    <property type="entry name" value="Tetratricopeptide repeat domain"/>
    <property type="match status" value="1"/>
</dbReference>
<reference evidence="12 13" key="1">
    <citation type="journal article" date="2020" name="Mol. Plant">
        <title>The Chromosome-Based Rubber Tree Genome Provides New Insights into Spurge Genome Evolution and Rubber Biosynthesis.</title>
        <authorList>
            <person name="Liu J."/>
            <person name="Shi C."/>
            <person name="Shi C.C."/>
            <person name="Li W."/>
            <person name="Zhang Q.J."/>
            <person name="Zhang Y."/>
            <person name="Li K."/>
            <person name="Lu H.F."/>
            <person name="Shi C."/>
            <person name="Zhu S.T."/>
            <person name="Xiao Z.Y."/>
            <person name="Nan H."/>
            <person name="Yue Y."/>
            <person name="Zhu X.G."/>
            <person name="Wu Y."/>
            <person name="Hong X.N."/>
            <person name="Fan G.Y."/>
            <person name="Tong Y."/>
            <person name="Zhang D."/>
            <person name="Mao C.L."/>
            <person name="Liu Y.L."/>
            <person name="Hao S.J."/>
            <person name="Liu W.Q."/>
            <person name="Lv M.Q."/>
            <person name="Zhang H.B."/>
            <person name="Liu Y."/>
            <person name="Hu-Tang G.R."/>
            <person name="Wang J.P."/>
            <person name="Wang J.H."/>
            <person name="Sun Y.H."/>
            <person name="Ni S.B."/>
            <person name="Chen W.B."/>
            <person name="Zhang X.C."/>
            <person name="Jiao Y.N."/>
            <person name="Eichler E.E."/>
            <person name="Li G.H."/>
            <person name="Liu X."/>
            <person name="Gao L.Z."/>
        </authorList>
    </citation>
    <scope>NUCLEOTIDE SEQUENCE [LARGE SCALE GENOMIC DNA]</scope>
    <source>
        <strain evidence="13">cv. GT1</strain>
        <tissue evidence="12">Leaf</tissue>
    </source>
</reference>
<evidence type="ECO:0000256" key="9">
    <source>
        <dbReference type="ARBA" id="ARBA00022840"/>
    </source>
</evidence>
<dbReference type="Gene3D" id="3.40.50.300">
    <property type="entry name" value="P-loop containing nucleotide triphosphate hydrolases"/>
    <property type="match status" value="1"/>
</dbReference>
<organism evidence="12 13">
    <name type="scientific">Hevea brasiliensis</name>
    <name type="common">Para rubber tree</name>
    <name type="synonym">Siphonia brasiliensis</name>
    <dbReference type="NCBI Taxonomy" id="3981"/>
    <lineage>
        <taxon>Eukaryota</taxon>
        <taxon>Viridiplantae</taxon>
        <taxon>Streptophyta</taxon>
        <taxon>Embryophyta</taxon>
        <taxon>Tracheophyta</taxon>
        <taxon>Spermatophyta</taxon>
        <taxon>Magnoliopsida</taxon>
        <taxon>eudicotyledons</taxon>
        <taxon>Gunneridae</taxon>
        <taxon>Pentapetalae</taxon>
        <taxon>rosids</taxon>
        <taxon>fabids</taxon>
        <taxon>Malpighiales</taxon>
        <taxon>Euphorbiaceae</taxon>
        <taxon>Crotonoideae</taxon>
        <taxon>Micrandreae</taxon>
        <taxon>Hevea</taxon>
    </lineage>
</organism>
<dbReference type="GO" id="GO:0046872">
    <property type="term" value="F:metal ion binding"/>
    <property type="evidence" value="ECO:0007669"/>
    <property type="project" value="UniProtKB-KW"/>
</dbReference>
<dbReference type="Pfam" id="PF00265">
    <property type="entry name" value="TK"/>
    <property type="match status" value="1"/>
</dbReference>
<keyword evidence="13" id="KW-1185">Reference proteome</keyword>
<dbReference type="InterPro" id="IPR027417">
    <property type="entry name" value="P-loop_NTPase"/>
</dbReference>
<dbReference type="EC" id="2.7.1.21" evidence="2"/>
<evidence type="ECO:0000256" key="5">
    <source>
        <dbReference type="ARBA" id="ARBA00022723"/>
    </source>
</evidence>
<gene>
    <name evidence="12" type="ORF">GH714_027297</name>
</gene>
<dbReference type="Proteomes" id="UP000467840">
    <property type="component" value="Chromosome 14"/>
</dbReference>
<dbReference type="GO" id="GO:0071897">
    <property type="term" value="P:DNA biosynthetic process"/>
    <property type="evidence" value="ECO:0007669"/>
    <property type="project" value="UniProtKB-KW"/>
</dbReference>
<evidence type="ECO:0000313" key="13">
    <source>
        <dbReference type="Proteomes" id="UP000467840"/>
    </source>
</evidence>
<evidence type="ECO:0000256" key="4">
    <source>
        <dbReference type="ARBA" id="ARBA00022679"/>
    </source>
</evidence>
<dbReference type="SUPFAM" id="SSF52540">
    <property type="entry name" value="P-loop containing nucleoside triphosphate hydrolases"/>
    <property type="match status" value="1"/>
</dbReference>
<keyword evidence="7" id="KW-0418">Kinase</keyword>
<dbReference type="GO" id="GO:0046104">
    <property type="term" value="P:thymidine metabolic process"/>
    <property type="evidence" value="ECO:0007669"/>
    <property type="project" value="TreeGrafter"/>
</dbReference>
<keyword evidence="5" id="KW-0479">Metal-binding</keyword>
<evidence type="ECO:0000256" key="1">
    <source>
        <dbReference type="ARBA" id="ARBA00007587"/>
    </source>
</evidence>
<evidence type="ECO:0000256" key="10">
    <source>
        <dbReference type="ARBA" id="ARBA00048254"/>
    </source>
</evidence>
<dbReference type="InterPro" id="IPR011990">
    <property type="entry name" value="TPR-like_helical_dom_sf"/>
</dbReference>
<dbReference type="InterPro" id="IPR001267">
    <property type="entry name" value="Thymidine_kinase"/>
</dbReference>
<dbReference type="FunFam" id="3.40.50.300:FF:000948">
    <property type="entry name" value="Thymidine kinase"/>
    <property type="match status" value="1"/>
</dbReference>
<evidence type="ECO:0000256" key="8">
    <source>
        <dbReference type="ARBA" id="ARBA00022833"/>
    </source>
</evidence>
<comment type="caution">
    <text evidence="12">The sequence shown here is derived from an EMBL/GenBank/DDBJ whole genome shotgun (WGS) entry which is preliminary data.</text>
</comment>
<evidence type="ECO:0000256" key="11">
    <source>
        <dbReference type="RuleBase" id="RU004165"/>
    </source>
</evidence>
<evidence type="ECO:0000256" key="2">
    <source>
        <dbReference type="ARBA" id="ARBA00012118"/>
    </source>
</evidence>
<dbReference type="GO" id="GO:0005524">
    <property type="term" value="F:ATP binding"/>
    <property type="evidence" value="ECO:0007669"/>
    <property type="project" value="UniProtKB-KW"/>
</dbReference>
<evidence type="ECO:0000313" key="12">
    <source>
        <dbReference type="EMBL" id="KAF2311907.1"/>
    </source>
</evidence>
<keyword evidence="9" id="KW-0067">ATP-binding</keyword>
<keyword evidence="8" id="KW-0862">Zinc</keyword>
<comment type="similarity">
    <text evidence="1 11">Belongs to the thymidine kinase family.</text>
</comment>
<evidence type="ECO:0000256" key="3">
    <source>
        <dbReference type="ARBA" id="ARBA00022634"/>
    </source>
</evidence>
<protein>
    <recommendedName>
        <fullName evidence="2">thymidine kinase</fullName>
        <ecNumber evidence="2">2.7.1.21</ecNumber>
    </recommendedName>
</protein>
<dbReference type="PANTHER" id="PTHR11441:SF0">
    <property type="entry name" value="THYMIDINE KINASE, CYTOSOLIC"/>
    <property type="match status" value="1"/>
</dbReference>
<proteinExistence type="inferred from homology"/>
<keyword evidence="4" id="KW-0808">Transferase</keyword>
<sequence>MSEAVRLLWCIGFKVDHGTNLSDRHKVFSKSLNRNVVTWTSLISGHAGSIDEAWESMKRDYGIQPRGQHYAAMVDLLGHAGRLQEAYDFVLEAPCKEHSGVWDALLGASRIHEDMDLVNHAAKKYLKLDPENAGKYLVLSNTYATFAFWDNVAQVRSMMRDSGIMKEPTYSRIEVQGEVHCFLMGDKSHRKYEEICRTIINMINVAVIKSNRDTRYGLDSIVTHDGVKLPCVALPNLSSFRQKFGTDAYEQLDVIGIDEAQFFEDLYDFCREAADHDGKTLIVAGLDGDYLRRSFGSVLDIIPLADSVTKLTARCELCGKRAFFTLRKTQETRIELIGGLMCTCLYVDSIMSVDK</sequence>
<dbReference type="PANTHER" id="PTHR11441">
    <property type="entry name" value="THYMIDINE KINASE"/>
    <property type="match status" value="1"/>
</dbReference>
<evidence type="ECO:0000256" key="7">
    <source>
        <dbReference type="ARBA" id="ARBA00022777"/>
    </source>
</evidence>
<keyword evidence="3" id="KW-0237">DNA synthesis</keyword>